<protein>
    <submittedName>
        <fullName evidence="14">Erg28 like protein</fullName>
    </submittedName>
</protein>
<evidence type="ECO:0000256" key="6">
    <source>
        <dbReference type="ARBA" id="ARBA00022955"/>
    </source>
</evidence>
<dbReference type="PANTHER" id="PTHR15451:SF19">
    <property type="entry name" value="ERGOSTEROL BIOSYNTHETIC PROTEIN 28 HOMOLOG"/>
    <property type="match status" value="1"/>
</dbReference>
<evidence type="ECO:0000256" key="10">
    <source>
        <dbReference type="ARBA" id="ARBA00023136"/>
    </source>
</evidence>
<evidence type="ECO:0000256" key="1">
    <source>
        <dbReference type="ARBA" id="ARBA00004477"/>
    </source>
</evidence>
<keyword evidence="9" id="KW-0443">Lipid metabolism</keyword>
<dbReference type="GeneID" id="55972823"/>
<dbReference type="GO" id="GO:0005789">
    <property type="term" value="C:endoplasmic reticulum membrane"/>
    <property type="evidence" value="ECO:0007669"/>
    <property type="project" value="UniProtKB-SubCell"/>
</dbReference>
<feature type="transmembrane region" description="Helical" evidence="13">
    <location>
        <begin position="17"/>
        <end position="37"/>
    </location>
</feature>
<keyword evidence="15" id="KW-1185">Reference proteome</keyword>
<dbReference type="GO" id="GO:0016126">
    <property type="term" value="P:sterol biosynthetic process"/>
    <property type="evidence" value="ECO:0007669"/>
    <property type="project" value="UniProtKB-KW"/>
</dbReference>
<keyword evidence="5" id="KW-0256">Endoplasmic reticulum</keyword>
<keyword evidence="3" id="KW-0444">Lipid biosynthesis</keyword>
<keyword evidence="12" id="KW-0753">Steroid metabolism</keyword>
<name>A0A9P5D4S1_9HYPO</name>
<feature type="transmembrane region" description="Helical" evidence="13">
    <location>
        <begin position="122"/>
        <end position="139"/>
    </location>
</feature>
<evidence type="ECO:0000256" key="9">
    <source>
        <dbReference type="ARBA" id="ARBA00023098"/>
    </source>
</evidence>
<accession>A0A9P5D4S1</accession>
<keyword evidence="8" id="KW-0756">Sterol biosynthesis</keyword>
<comment type="similarity">
    <text evidence="2">Belongs to the ERG28 family.</text>
</comment>
<dbReference type="PANTHER" id="PTHR15451">
    <property type="entry name" value="ERGOSTEROL BIOSYNTHETIC PROTEIN 28-RELATED"/>
    <property type="match status" value="1"/>
</dbReference>
<proteinExistence type="inferred from homology"/>
<keyword evidence="4 13" id="KW-0812">Transmembrane</keyword>
<dbReference type="RefSeq" id="XP_035321702.1">
    <property type="nucleotide sequence ID" value="XM_035468568.1"/>
</dbReference>
<comment type="caution">
    <text evidence="14">The sequence shown here is derived from an EMBL/GenBank/DDBJ whole genome shotgun (WGS) entry which is preliminary data.</text>
</comment>
<evidence type="ECO:0000256" key="12">
    <source>
        <dbReference type="ARBA" id="ARBA00023221"/>
    </source>
</evidence>
<evidence type="ECO:0000256" key="5">
    <source>
        <dbReference type="ARBA" id="ARBA00022824"/>
    </source>
</evidence>
<dbReference type="Pfam" id="PF03694">
    <property type="entry name" value="Erg28"/>
    <property type="match status" value="1"/>
</dbReference>
<dbReference type="Proteomes" id="UP000749293">
    <property type="component" value="Unassembled WGS sequence"/>
</dbReference>
<keyword evidence="11" id="KW-1207">Sterol metabolism</keyword>
<dbReference type="InterPro" id="IPR005352">
    <property type="entry name" value="Erg28"/>
</dbReference>
<dbReference type="GO" id="GO:0030674">
    <property type="term" value="F:protein-macromolecule adaptor activity"/>
    <property type="evidence" value="ECO:0007669"/>
    <property type="project" value="TreeGrafter"/>
</dbReference>
<feature type="transmembrane region" description="Helical" evidence="13">
    <location>
        <begin position="146"/>
        <end position="164"/>
    </location>
</feature>
<evidence type="ECO:0000256" key="7">
    <source>
        <dbReference type="ARBA" id="ARBA00022989"/>
    </source>
</evidence>
<keyword evidence="10 13" id="KW-0472">Membrane</keyword>
<evidence type="ECO:0000313" key="14">
    <source>
        <dbReference type="EMBL" id="KAF4123050.1"/>
    </source>
</evidence>
<dbReference type="AlphaFoldDB" id="A0A9P5D4S1"/>
<evidence type="ECO:0000256" key="8">
    <source>
        <dbReference type="ARBA" id="ARBA00023011"/>
    </source>
</evidence>
<evidence type="ECO:0000256" key="2">
    <source>
        <dbReference type="ARBA" id="ARBA00005377"/>
    </source>
</evidence>
<evidence type="ECO:0000313" key="15">
    <source>
        <dbReference type="Proteomes" id="UP000749293"/>
    </source>
</evidence>
<dbReference type="EMBL" id="JAANYQ010000007">
    <property type="protein sequence ID" value="KAF4123050.1"/>
    <property type="molecule type" value="Genomic_DNA"/>
</dbReference>
<keyword evidence="6" id="KW-0752">Steroid biosynthesis</keyword>
<comment type="subcellular location">
    <subcellularLocation>
        <location evidence="1">Endoplasmic reticulum membrane</location>
        <topology evidence="1">Multi-pass membrane protein</topology>
    </subcellularLocation>
</comment>
<gene>
    <name evidence="14" type="ORF">GMORB2_6598</name>
</gene>
<evidence type="ECO:0000256" key="11">
    <source>
        <dbReference type="ARBA" id="ARBA00023166"/>
    </source>
</evidence>
<evidence type="ECO:0000256" key="3">
    <source>
        <dbReference type="ARBA" id="ARBA00022516"/>
    </source>
</evidence>
<evidence type="ECO:0000256" key="4">
    <source>
        <dbReference type="ARBA" id="ARBA00022692"/>
    </source>
</evidence>
<reference evidence="14" key="1">
    <citation type="submission" date="2020-03" db="EMBL/GenBank/DDBJ databases">
        <title>Site-based positive gene gene selection in Geosmithia morbida across the United States reveals a broad range of putative effectors and factors for local host and environmental adapation.</title>
        <authorList>
            <person name="Onufrak A."/>
            <person name="Murdoch R.W."/>
            <person name="Gazis R."/>
            <person name="Huff M."/>
            <person name="Staton M."/>
            <person name="Klingeman W."/>
            <person name="Hadziabdic D."/>
        </authorList>
    </citation>
    <scope>NUCLEOTIDE SEQUENCE</scope>
    <source>
        <strain evidence="14">1262</strain>
    </source>
</reference>
<keyword evidence="7 13" id="KW-1133">Transmembrane helix</keyword>
<organism evidence="14 15">
    <name type="scientific">Geosmithia morbida</name>
    <dbReference type="NCBI Taxonomy" id="1094350"/>
    <lineage>
        <taxon>Eukaryota</taxon>
        <taxon>Fungi</taxon>
        <taxon>Dikarya</taxon>
        <taxon>Ascomycota</taxon>
        <taxon>Pezizomycotina</taxon>
        <taxon>Sordariomycetes</taxon>
        <taxon>Hypocreomycetidae</taxon>
        <taxon>Hypocreales</taxon>
        <taxon>Bionectriaceae</taxon>
        <taxon>Geosmithia</taxon>
    </lineage>
</organism>
<evidence type="ECO:0000256" key="13">
    <source>
        <dbReference type="SAM" id="Phobius"/>
    </source>
</evidence>
<dbReference type="OrthoDB" id="6485510at2759"/>
<sequence>MDAIKAFLPTSEGILPYYMLLLSGISIGNCIQGYMTLHYSRRVYNGRFIRNANLPPASATFEPEDSVNKLVPVDTKINDPKASDQLTPLGNRLFSTWTLLACVVRCYAAYHLHHGPVYDMAVWTYVIAFFHFSSELFYFKSMSFGVPQFFPFLLSSCALIWMPSVRDSYVTVN</sequence>